<feature type="domain" description="HemY N-terminal" evidence="7">
    <location>
        <begin position="103"/>
        <end position="209"/>
    </location>
</feature>
<name>A0A4Q2RKR4_9HYPH</name>
<evidence type="ECO:0000259" key="7">
    <source>
        <dbReference type="Pfam" id="PF07219"/>
    </source>
</evidence>
<dbReference type="Proteomes" id="UP000289411">
    <property type="component" value="Unassembled WGS sequence"/>
</dbReference>
<keyword evidence="9" id="KW-1185">Reference proteome</keyword>
<sequence length="543" mass="57583">MAGRLPLPRRLPDPMSRPGGCSAAVPSSTLGPSPLSGLPRTRGRACPAVGGGPTPPRFPRPVPGAAARDRSDEGGRSMIRVLIYFAVVVLVALGVVWMADHPGTVLITFGGREIETSTLVGAIALLVAAAVVAIVWSLILFVFRVPSLLSGASRSRRRQRGMTALSRGLVAVGTGDQAAALRYAAESDRYLKREPMVLLLKAQAAQMAGDPGAAEKNFAEMLDHPETRALGLRGLHIEALRRNDPEAAYAYAEEALKTATLPWAGEAVLEHRAGNGDWAGALSAVERNAGGRIIDRATANRQRAVLTTAMASDLAERDPDEALSLVRDALKIAPTLVPAAALAGKLLTRKGDIRRASKLIETAYSATPHPDLVDAYLNLRAGDSAADRLTRAETLARIAPRDPESLMAVARAALEAREFERARDTLKPLVEGGDGARPTVKVCRMMAEIEEAEHGETGTLFEWLQRAQRAPQDPAWVADGVVSDHWAPVSPATGRIDAFEWTTPAEPMSRGGAVDHLRMPAGADTPRLVSGTEPATLETAAAP</sequence>
<dbReference type="InterPro" id="IPR011990">
    <property type="entry name" value="TPR-like_helical_dom_sf"/>
</dbReference>
<evidence type="ECO:0000313" key="8">
    <source>
        <dbReference type="EMBL" id="RYB07873.1"/>
    </source>
</evidence>
<accession>A0A4Q2RKR4</accession>
<comment type="caution">
    <text evidence="8">The sequence shown here is derived from an EMBL/GenBank/DDBJ whole genome shotgun (WGS) entry which is preliminary data.</text>
</comment>
<dbReference type="AlphaFoldDB" id="A0A4Q2RKR4"/>
<dbReference type="Pfam" id="PF07219">
    <property type="entry name" value="HemY_N"/>
    <property type="match status" value="1"/>
</dbReference>
<dbReference type="InterPro" id="IPR010817">
    <property type="entry name" value="HemY_N"/>
</dbReference>
<feature type="transmembrane region" description="Helical" evidence="6">
    <location>
        <begin position="78"/>
        <end position="99"/>
    </location>
</feature>
<reference evidence="8 9" key="2">
    <citation type="submission" date="2019-02" db="EMBL/GenBank/DDBJ databases">
        <title>'Lichenibacterium ramalinii' gen. nov. sp. nov., 'Lichenibacterium minor' gen. nov. sp. nov.</title>
        <authorList>
            <person name="Pankratov T."/>
        </authorList>
    </citation>
    <scope>NUCLEOTIDE SEQUENCE [LARGE SCALE GENOMIC DNA]</scope>
    <source>
        <strain evidence="8 9">RmlP001</strain>
    </source>
</reference>
<feature type="transmembrane region" description="Helical" evidence="6">
    <location>
        <begin position="164"/>
        <end position="185"/>
    </location>
</feature>
<feature type="compositionally biased region" description="Low complexity" evidence="5">
    <location>
        <begin position="26"/>
        <end position="39"/>
    </location>
</feature>
<dbReference type="GO" id="GO:0016020">
    <property type="term" value="C:membrane"/>
    <property type="evidence" value="ECO:0007669"/>
    <property type="project" value="UniProtKB-SubCell"/>
</dbReference>
<evidence type="ECO:0000256" key="2">
    <source>
        <dbReference type="ARBA" id="ARBA00022692"/>
    </source>
</evidence>
<evidence type="ECO:0000256" key="5">
    <source>
        <dbReference type="SAM" id="MobiDB-lite"/>
    </source>
</evidence>
<feature type="region of interest" description="Disordered" evidence="5">
    <location>
        <begin position="1"/>
        <end position="71"/>
    </location>
</feature>
<feature type="transmembrane region" description="Helical" evidence="6">
    <location>
        <begin position="119"/>
        <end position="143"/>
    </location>
</feature>
<keyword evidence="4 6" id="KW-0472">Membrane</keyword>
<protein>
    <submittedName>
        <fullName evidence="8">Heme biosynthesis protein HemY</fullName>
    </submittedName>
</protein>
<dbReference type="SUPFAM" id="SSF48452">
    <property type="entry name" value="TPR-like"/>
    <property type="match status" value="2"/>
</dbReference>
<evidence type="ECO:0000313" key="9">
    <source>
        <dbReference type="Proteomes" id="UP000289411"/>
    </source>
</evidence>
<comment type="subcellular location">
    <subcellularLocation>
        <location evidence="1">Membrane</location>
    </subcellularLocation>
</comment>
<dbReference type="Gene3D" id="1.25.40.10">
    <property type="entry name" value="Tetratricopeptide repeat domain"/>
    <property type="match status" value="1"/>
</dbReference>
<proteinExistence type="predicted"/>
<evidence type="ECO:0000256" key="6">
    <source>
        <dbReference type="SAM" id="Phobius"/>
    </source>
</evidence>
<evidence type="ECO:0000256" key="1">
    <source>
        <dbReference type="ARBA" id="ARBA00004370"/>
    </source>
</evidence>
<feature type="compositionally biased region" description="Pro residues" evidence="5">
    <location>
        <begin position="53"/>
        <end position="62"/>
    </location>
</feature>
<evidence type="ECO:0000256" key="4">
    <source>
        <dbReference type="ARBA" id="ARBA00023136"/>
    </source>
</evidence>
<reference evidence="8 9" key="1">
    <citation type="submission" date="2018-09" db="EMBL/GenBank/DDBJ databases">
        <authorList>
            <person name="Grouzdev D.S."/>
            <person name="Krutkina M.S."/>
        </authorList>
    </citation>
    <scope>NUCLEOTIDE SEQUENCE [LARGE SCALE GENOMIC DNA]</scope>
    <source>
        <strain evidence="8 9">RmlP001</strain>
    </source>
</reference>
<keyword evidence="2 6" id="KW-0812">Transmembrane</keyword>
<feature type="region of interest" description="Disordered" evidence="5">
    <location>
        <begin position="518"/>
        <end position="543"/>
    </location>
</feature>
<organism evidence="8 9">
    <name type="scientific">Lichenibacterium ramalinae</name>
    <dbReference type="NCBI Taxonomy" id="2316527"/>
    <lineage>
        <taxon>Bacteria</taxon>
        <taxon>Pseudomonadati</taxon>
        <taxon>Pseudomonadota</taxon>
        <taxon>Alphaproteobacteria</taxon>
        <taxon>Hyphomicrobiales</taxon>
        <taxon>Lichenihabitantaceae</taxon>
        <taxon>Lichenibacterium</taxon>
    </lineage>
</organism>
<evidence type="ECO:0000256" key="3">
    <source>
        <dbReference type="ARBA" id="ARBA00022989"/>
    </source>
</evidence>
<feature type="compositionally biased region" description="Low complexity" evidence="5">
    <location>
        <begin position="532"/>
        <end position="543"/>
    </location>
</feature>
<dbReference type="OrthoDB" id="9798343at2"/>
<dbReference type="EMBL" id="QYBC01000001">
    <property type="protein sequence ID" value="RYB07873.1"/>
    <property type="molecule type" value="Genomic_DNA"/>
</dbReference>
<gene>
    <name evidence="8" type="ORF">D3272_01785</name>
</gene>
<keyword evidence="3 6" id="KW-1133">Transmembrane helix</keyword>